<comment type="caution">
    <text evidence="2">The sequence shown here is derived from an EMBL/GenBank/DDBJ whole genome shotgun (WGS) entry which is preliminary data.</text>
</comment>
<dbReference type="Proteomes" id="UP001229421">
    <property type="component" value="Unassembled WGS sequence"/>
</dbReference>
<keyword evidence="1" id="KW-0472">Membrane</keyword>
<evidence type="ECO:0000313" key="2">
    <source>
        <dbReference type="EMBL" id="KAK1411014.1"/>
    </source>
</evidence>
<feature type="transmembrane region" description="Helical" evidence="1">
    <location>
        <begin position="12"/>
        <end position="36"/>
    </location>
</feature>
<name>A0AAD8JWL9_TARER</name>
<keyword evidence="3" id="KW-1185">Reference proteome</keyword>
<keyword evidence="1" id="KW-1133">Transmembrane helix</keyword>
<dbReference type="EMBL" id="JAUHHV010000010">
    <property type="protein sequence ID" value="KAK1411014.1"/>
    <property type="molecule type" value="Genomic_DNA"/>
</dbReference>
<sequence>MGEGEEALVLEVVMVVGMAVEEVVVGVMAVVVAVDVKEIFRPVFLFEICVMIAVLKTSGGHLDNLVP</sequence>
<reference evidence="2" key="1">
    <citation type="journal article" date="2023" name="bioRxiv">
        <title>Improved chromosome-level genome assembly for marigold (Tagetes erecta).</title>
        <authorList>
            <person name="Jiang F."/>
            <person name="Yuan L."/>
            <person name="Wang S."/>
            <person name="Wang H."/>
            <person name="Xu D."/>
            <person name="Wang A."/>
            <person name="Fan W."/>
        </authorList>
    </citation>
    <scope>NUCLEOTIDE SEQUENCE</scope>
    <source>
        <strain evidence="2">WSJ</strain>
        <tissue evidence="2">Leaf</tissue>
    </source>
</reference>
<evidence type="ECO:0000256" key="1">
    <source>
        <dbReference type="SAM" id="Phobius"/>
    </source>
</evidence>
<evidence type="ECO:0000313" key="3">
    <source>
        <dbReference type="Proteomes" id="UP001229421"/>
    </source>
</evidence>
<feature type="transmembrane region" description="Helical" evidence="1">
    <location>
        <begin position="43"/>
        <end position="62"/>
    </location>
</feature>
<accession>A0AAD8JWL9</accession>
<proteinExistence type="predicted"/>
<protein>
    <submittedName>
        <fullName evidence="2">Uncharacterized protein</fullName>
    </submittedName>
</protein>
<dbReference type="AlphaFoldDB" id="A0AAD8JWL9"/>
<gene>
    <name evidence="2" type="ORF">QVD17_37558</name>
</gene>
<keyword evidence="1" id="KW-0812">Transmembrane</keyword>
<organism evidence="2 3">
    <name type="scientific">Tagetes erecta</name>
    <name type="common">African marigold</name>
    <dbReference type="NCBI Taxonomy" id="13708"/>
    <lineage>
        <taxon>Eukaryota</taxon>
        <taxon>Viridiplantae</taxon>
        <taxon>Streptophyta</taxon>
        <taxon>Embryophyta</taxon>
        <taxon>Tracheophyta</taxon>
        <taxon>Spermatophyta</taxon>
        <taxon>Magnoliopsida</taxon>
        <taxon>eudicotyledons</taxon>
        <taxon>Gunneridae</taxon>
        <taxon>Pentapetalae</taxon>
        <taxon>asterids</taxon>
        <taxon>campanulids</taxon>
        <taxon>Asterales</taxon>
        <taxon>Asteraceae</taxon>
        <taxon>Asteroideae</taxon>
        <taxon>Heliantheae alliance</taxon>
        <taxon>Tageteae</taxon>
        <taxon>Tagetes</taxon>
    </lineage>
</organism>